<organism evidence="15 16">
    <name type="scientific">Vasconcelosia minhoensis LEGE 07310</name>
    <dbReference type="NCBI Taxonomy" id="915328"/>
    <lineage>
        <taxon>Bacteria</taxon>
        <taxon>Bacillati</taxon>
        <taxon>Cyanobacteriota</taxon>
        <taxon>Cyanophyceae</taxon>
        <taxon>Nodosilineales</taxon>
        <taxon>Cymatolegaceae</taxon>
        <taxon>Vasconcelosia</taxon>
        <taxon>Vasconcelosia minhoensis</taxon>
    </lineage>
</organism>
<sequence length="462" mass="51497">MTADGSSSNTGQSFSSSTGFSARQLALKALRSIERGAFADEVVSRQLSRANLSLADKRLLTELVYGSVRRQRTLDALIGQFGKKQAEQQPTDLRLILRLGFYQLRYLSQVPPHAAIDTSVELAKQQRLGKLSGVVNGILRQYIRRQAAGDDPLRLPEAPIARLGIRHSYPDWIIQLWQTLLPPDEVESLCEWFNQPPKIDLRVNLQRSNQAQVEAALQKADVAARPIRNLPGGLRLTQPAGAIHLLPGYSEGEWSVQDSSAQLVGHLVTPQPGELIIDACAAPGGKSTHLAELMGDVGTVWACDRAPSRLKKIQQNLDRLRLKSVQPLLCDSRTYEEFGECDRLLLDVPCSGLGTLHRHADARWQQFPESVETLVQLQRDLLLHTATWVKPGGILVYSTCTLNPAENEDQILWFLSQCPNWQIQPPPPSSPAYPFAAAKGWIKVWPHRHDMDGFFMVKLQKE</sequence>
<feature type="binding site" evidence="13">
    <location>
        <position position="347"/>
    </location>
    <ligand>
        <name>S-adenosyl-L-methionine</name>
        <dbReference type="ChEBI" id="CHEBI:59789"/>
    </ligand>
</feature>
<dbReference type="SUPFAM" id="SSF53335">
    <property type="entry name" value="S-adenosyl-L-methionine-dependent methyltransferases"/>
    <property type="match status" value="1"/>
</dbReference>
<feature type="domain" description="SAM-dependent MTase RsmB/NOP-type" evidence="14">
    <location>
        <begin position="189"/>
        <end position="462"/>
    </location>
</feature>
<accession>A0A8J7DMZ8</accession>
<dbReference type="SUPFAM" id="SSF48013">
    <property type="entry name" value="NusB-like"/>
    <property type="match status" value="1"/>
</dbReference>
<keyword evidence="4" id="KW-0963">Cytoplasm</keyword>
<evidence type="ECO:0000259" key="14">
    <source>
        <dbReference type="PROSITE" id="PS51686"/>
    </source>
</evidence>
<evidence type="ECO:0000256" key="10">
    <source>
        <dbReference type="ARBA" id="ARBA00030399"/>
    </source>
</evidence>
<evidence type="ECO:0000256" key="2">
    <source>
        <dbReference type="ARBA" id="ARBA00004496"/>
    </source>
</evidence>
<comment type="caution">
    <text evidence="15">The sequence shown here is derived from an EMBL/GenBank/DDBJ whole genome shotgun (WGS) entry which is preliminary data.</text>
</comment>
<feature type="active site" description="Nucleophile" evidence="13">
    <location>
        <position position="400"/>
    </location>
</feature>
<dbReference type="InterPro" id="IPR054728">
    <property type="entry name" value="RsmB-like_ferredoxin"/>
</dbReference>
<evidence type="ECO:0000256" key="1">
    <source>
        <dbReference type="ARBA" id="ARBA00002724"/>
    </source>
</evidence>
<reference evidence="15" key="1">
    <citation type="submission" date="2020-10" db="EMBL/GenBank/DDBJ databases">
        <authorList>
            <person name="Castelo-Branco R."/>
            <person name="Eusebio N."/>
            <person name="Adriana R."/>
            <person name="Vieira A."/>
            <person name="Brugerolle De Fraissinette N."/>
            <person name="Rezende De Castro R."/>
            <person name="Schneider M.P."/>
            <person name="Vasconcelos V."/>
            <person name="Leao P.N."/>
        </authorList>
    </citation>
    <scope>NUCLEOTIDE SEQUENCE</scope>
    <source>
        <strain evidence="15">LEGE 07310</strain>
    </source>
</reference>
<dbReference type="InterPro" id="IPR029063">
    <property type="entry name" value="SAM-dependent_MTases_sf"/>
</dbReference>
<dbReference type="EMBL" id="JADEXG010000017">
    <property type="protein sequence ID" value="MBE9077495.1"/>
    <property type="molecule type" value="Genomic_DNA"/>
</dbReference>
<keyword evidence="16" id="KW-1185">Reference proteome</keyword>
<dbReference type="InterPro" id="IPR023267">
    <property type="entry name" value="RCMT"/>
</dbReference>
<dbReference type="Proteomes" id="UP000636505">
    <property type="component" value="Unassembled WGS sequence"/>
</dbReference>
<dbReference type="InterPro" id="IPR035926">
    <property type="entry name" value="NusB-like_sf"/>
</dbReference>
<dbReference type="PRINTS" id="PR02008">
    <property type="entry name" value="RCMTFAMILY"/>
</dbReference>
<comment type="subcellular location">
    <subcellularLocation>
        <location evidence="2">Cytoplasm</location>
    </subcellularLocation>
</comment>
<dbReference type="GO" id="GO:0005737">
    <property type="term" value="C:cytoplasm"/>
    <property type="evidence" value="ECO:0007669"/>
    <property type="project" value="UniProtKB-SubCell"/>
</dbReference>
<proteinExistence type="inferred from homology"/>
<feature type="binding site" evidence="13">
    <location>
        <begin position="280"/>
        <end position="286"/>
    </location>
    <ligand>
        <name>S-adenosyl-L-methionine</name>
        <dbReference type="ChEBI" id="CHEBI:59789"/>
    </ligand>
</feature>
<dbReference type="FunFam" id="3.40.50.150:FF:000257">
    <property type="entry name" value="16S rRNA methyltransferase"/>
    <property type="match status" value="1"/>
</dbReference>
<keyword evidence="6 13" id="KW-0489">Methyltransferase</keyword>
<dbReference type="InterPro" id="IPR049560">
    <property type="entry name" value="MeTrfase_RsmB-F_NOP2_cat"/>
</dbReference>
<keyword evidence="8 13" id="KW-0949">S-adenosyl-L-methionine</keyword>
<dbReference type="GO" id="GO:0006355">
    <property type="term" value="P:regulation of DNA-templated transcription"/>
    <property type="evidence" value="ECO:0007669"/>
    <property type="project" value="InterPro"/>
</dbReference>
<evidence type="ECO:0000256" key="5">
    <source>
        <dbReference type="ARBA" id="ARBA00022552"/>
    </source>
</evidence>
<dbReference type="PROSITE" id="PS51686">
    <property type="entry name" value="SAM_MT_RSMB_NOP"/>
    <property type="match status" value="1"/>
</dbReference>
<evidence type="ECO:0000256" key="7">
    <source>
        <dbReference type="ARBA" id="ARBA00022679"/>
    </source>
</evidence>
<dbReference type="Pfam" id="PF01029">
    <property type="entry name" value="NusB"/>
    <property type="match status" value="1"/>
</dbReference>
<comment type="function">
    <text evidence="1">Specifically methylates the cytosine at position 967 (m5C967) of 16S rRNA.</text>
</comment>
<feature type="binding site" evidence="13">
    <location>
        <position position="331"/>
    </location>
    <ligand>
        <name>S-adenosyl-L-methionine</name>
        <dbReference type="ChEBI" id="CHEBI:59789"/>
    </ligand>
</feature>
<dbReference type="PANTHER" id="PTHR22807">
    <property type="entry name" value="NOP2 YEAST -RELATED NOL1/NOP2/FMU SUN DOMAIN-CONTAINING"/>
    <property type="match status" value="1"/>
</dbReference>
<feature type="binding site" evidence="13">
    <location>
        <position position="304"/>
    </location>
    <ligand>
        <name>S-adenosyl-L-methionine</name>
        <dbReference type="ChEBI" id="CHEBI:59789"/>
    </ligand>
</feature>
<keyword evidence="7 13" id="KW-0808">Transferase</keyword>
<dbReference type="InterPro" id="IPR004573">
    <property type="entry name" value="rRNA_ssu_MeTfrase_B"/>
</dbReference>
<dbReference type="RefSeq" id="WP_193906317.1">
    <property type="nucleotide sequence ID" value="NZ_JADEXG010000017.1"/>
</dbReference>
<keyword evidence="5" id="KW-0698">rRNA processing</keyword>
<evidence type="ECO:0000256" key="3">
    <source>
        <dbReference type="ARBA" id="ARBA00012140"/>
    </source>
</evidence>
<protein>
    <recommendedName>
        <fullName evidence="3">16S rRNA (cytosine(967)-C(5))-methyltransferase</fullName>
        <ecNumber evidence="3">2.1.1.176</ecNumber>
    </recommendedName>
    <alternativeName>
        <fullName evidence="10">16S rRNA m5C967 methyltransferase</fullName>
    </alternativeName>
    <alternativeName>
        <fullName evidence="11">rRNA (cytosine-C(5)-)-methyltransferase RsmB</fullName>
    </alternativeName>
</protein>
<dbReference type="Pfam" id="PF22458">
    <property type="entry name" value="RsmF-B_ferredox"/>
    <property type="match status" value="1"/>
</dbReference>
<evidence type="ECO:0000313" key="15">
    <source>
        <dbReference type="EMBL" id="MBE9077495.1"/>
    </source>
</evidence>
<keyword evidence="9 13" id="KW-0694">RNA-binding</keyword>
<dbReference type="EC" id="2.1.1.176" evidence="3"/>
<evidence type="ECO:0000313" key="16">
    <source>
        <dbReference type="Proteomes" id="UP000636505"/>
    </source>
</evidence>
<evidence type="ECO:0000256" key="11">
    <source>
        <dbReference type="ARBA" id="ARBA00031088"/>
    </source>
</evidence>
<evidence type="ECO:0000256" key="12">
    <source>
        <dbReference type="ARBA" id="ARBA00047283"/>
    </source>
</evidence>
<evidence type="ECO:0000256" key="8">
    <source>
        <dbReference type="ARBA" id="ARBA00022691"/>
    </source>
</evidence>
<gene>
    <name evidence="15" type="ORF">IQ241_09320</name>
</gene>
<dbReference type="NCBIfam" id="NF011493">
    <property type="entry name" value="PRK14901.1"/>
    <property type="match status" value="1"/>
</dbReference>
<evidence type="ECO:0000256" key="6">
    <source>
        <dbReference type="ARBA" id="ARBA00022603"/>
    </source>
</evidence>
<dbReference type="Gene3D" id="1.10.940.10">
    <property type="entry name" value="NusB-like"/>
    <property type="match status" value="1"/>
</dbReference>
<dbReference type="NCBIfam" id="TIGR00563">
    <property type="entry name" value="rsmB"/>
    <property type="match status" value="1"/>
</dbReference>
<dbReference type="NCBIfam" id="NF011494">
    <property type="entry name" value="PRK14902.1"/>
    <property type="match status" value="1"/>
</dbReference>
<dbReference type="PANTHER" id="PTHR22807:SF53">
    <property type="entry name" value="RIBOSOMAL RNA SMALL SUBUNIT METHYLTRANSFERASE B-RELATED"/>
    <property type="match status" value="1"/>
</dbReference>
<dbReference type="InterPro" id="IPR001678">
    <property type="entry name" value="MeTrfase_RsmB-F_NOP2_dom"/>
</dbReference>
<dbReference type="GO" id="GO:0008649">
    <property type="term" value="F:rRNA methyltransferase activity"/>
    <property type="evidence" value="ECO:0007669"/>
    <property type="project" value="InterPro"/>
</dbReference>
<dbReference type="Pfam" id="PF01189">
    <property type="entry name" value="Methyltr_RsmB-F"/>
    <property type="match status" value="1"/>
</dbReference>
<evidence type="ECO:0000256" key="13">
    <source>
        <dbReference type="PROSITE-ProRule" id="PRU01023"/>
    </source>
</evidence>
<dbReference type="AlphaFoldDB" id="A0A8J7DMZ8"/>
<dbReference type="Gene3D" id="3.40.50.150">
    <property type="entry name" value="Vaccinia Virus protein VP39"/>
    <property type="match status" value="1"/>
</dbReference>
<dbReference type="GO" id="GO:0003723">
    <property type="term" value="F:RNA binding"/>
    <property type="evidence" value="ECO:0007669"/>
    <property type="project" value="UniProtKB-UniRule"/>
</dbReference>
<dbReference type="InterPro" id="IPR006027">
    <property type="entry name" value="NusB_RsmB_TIM44"/>
</dbReference>
<evidence type="ECO:0000256" key="9">
    <source>
        <dbReference type="ARBA" id="ARBA00022884"/>
    </source>
</evidence>
<comment type="similarity">
    <text evidence="13">Belongs to the class I-like SAM-binding methyltransferase superfamily. RsmB/NOP family.</text>
</comment>
<dbReference type="CDD" id="cd02440">
    <property type="entry name" value="AdoMet_MTases"/>
    <property type="match status" value="1"/>
</dbReference>
<comment type="catalytic activity">
    <reaction evidence="12">
        <text>cytidine(967) in 16S rRNA + S-adenosyl-L-methionine = 5-methylcytidine(967) in 16S rRNA + S-adenosyl-L-homocysteine + H(+)</text>
        <dbReference type="Rhea" id="RHEA:42748"/>
        <dbReference type="Rhea" id="RHEA-COMP:10219"/>
        <dbReference type="Rhea" id="RHEA-COMP:10220"/>
        <dbReference type="ChEBI" id="CHEBI:15378"/>
        <dbReference type="ChEBI" id="CHEBI:57856"/>
        <dbReference type="ChEBI" id="CHEBI:59789"/>
        <dbReference type="ChEBI" id="CHEBI:74483"/>
        <dbReference type="ChEBI" id="CHEBI:82748"/>
        <dbReference type="EC" id="2.1.1.176"/>
    </reaction>
</comment>
<evidence type="ECO:0000256" key="4">
    <source>
        <dbReference type="ARBA" id="ARBA00022490"/>
    </source>
</evidence>
<name>A0A8J7DMZ8_9CYAN</name>